<dbReference type="InterPro" id="IPR050570">
    <property type="entry name" value="Cell_wall_metabolism_enzyme"/>
</dbReference>
<dbReference type="InterPro" id="IPR018392">
    <property type="entry name" value="LysM"/>
</dbReference>
<sequence>MALSLLGAALLTACSNPERIRNATLPQSSPQSQPASSGPILPEAATPDDRDVDVAPLSSEPLFSEPLSSEPSAPEPSSSEPPSSETAKAAATRVEPQESAHRVVAGDTLFSIAQRYDVPLAAMIDANNLTPPFDLRVGQRLAIPSVQVHEVRRGETLQAIAGQYETTPEQLAEANRLEPPYSLWTGQRLVLLGGAASESRGEVDVTLAEAAAATSPAGQDQTQTPAEEAPPEQSAVQDEQDAPPPEPAESSDTASPPAAAEEEEAAVASATATPEQVSAPPPRSGGRFLWPLEGEMIARYGPQGDGRHNDGINIAAERGTEVRAAENGVVAYAGNELRGFGNLLLIKHSDEWITAYAHNDRLLVSAGDTVSRGQVISQVGSSGSVGQPQLHFEIRKGTRAIDPLPLLDGAGG</sequence>
<feature type="compositionally biased region" description="Low complexity" evidence="2">
    <location>
        <begin position="26"/>
        <end position="37"/>
    </location>
</feature>
<dbReference type="Gene3D" id="3.10.350.10">
    <property type="entry name" value="LysM domain"/>
    <property type="match status" value="2"/>
</dbReference>
<dbReference type="CDD" id="cd00118">
    <property type="entry name" value="LysM"/>
    <property type="match status" value="2"/>
</dbReference>
<feature type="compositionally biased region" description="Polar residues" evidence="2">
    <location>
        <begin position="216"/>
        <end position="225"/>
    </location>
</feature>
<evidence type="ECO:0000256" key="2">
    <source>
        <dbReference type="SAM" id="MobiDB-lite"/>
    </source>
</evidence>
<dbReference type="Proteomes" id="UP001215503">
    <property type="component" value="Unassembled WGS sequence"/>
</dbReference>
<dbReference type="SUPFAM" id="SSF51261">
    <property type="entry name" value="Duplicated hybrid motif"/>
    <property type="match status" value="1"/>
</dbReference>
<dbReference type="Pfam" id="PF01551">
    <property type="entry name" value="Peptidase_M23"/>
    <property type="match status" value="1"/>
</dbReference>
<comment type="caution">
    <text evidence="4">The sequence shown here is derived from an EMBL/GenBank/DDBJ whole genome shotgun (WGS) entry which is preliminary data.</text>
</comment>
<organism evidence="4 5">
    <name type="scientific">Aquibaculum arenosum</name>
    <dbReference type="NCBI Taxonomy" id="3032591"/>
    <lineage>
        <taxon>Bacteria</taxon>
        <taxon>Pseudomonadati</taxon>
        <taxon>Pseudomonadota</taxon>
        <taxon>Alphaproteobacteria</taxon>
        <taxon>Rhodospirillales</taxon>
        <taxon>Rhodovibrionaceae</taxon>
        <taxon>Aquibaculum</taxon>
    </lineage>
</organism>
<feature type="compositionally biased region" description="Low complexity" evidence="2">
    <location>
        <begin position="266"/>
        <end position="275"/>
    </location>
</feature>
<dbReference type="InterPro" id="IPR036779">
    <property type="entry name" value="LysM_dom_sf"/>
</dbReference>
<feature type="compositionally biased region" description="Low complexity" evidence="2">
    <location>
        <begin position="248"/>
        <end position="259"/>
    </location>
</feature>
<dbReference type="RefSeq" id="WP_275822726.1">
    <property type="nucleotide sequence ID" value="NZ_JARHUD010000005.1"/>
</dbReference>
<dbReference type="Gene3D" id="2.70.70.10">
    <property type="entry name" value="Glucose Permease (Domain IIA)"/>
    <property type="match status" value="1"/>
</dbReference>
<feature type="region of interest" description="Disordered" evidence="2">
    <location>
        <begin position="209"/>
        <end position="289"/>
    </location>
</feature>
<dbReference type="PANTHER" id="PTHR21666:SF263">
    <property type="entry name" value="MUREIN HYDROLASE ACTIVATOR NLPD"/>
    <property type="match status" value="1"/>
</dbReference>
<feature type="domain" description="LysM" evidence="3">
    <location>
        <begin position="147"/>
        <end position="191"/>
    </location>
</feature>
<reference evidence="4 5" key="1">
    <citation type="submission" date="2023-03" db="EMBL/GenBank/DDBJ databases">
        <title>Fodinicurvata sp. CAU 1616 isolated from sea sendiment.</title>
        <authorList>
            <person name="Kim W."/>
        </authorList>
    </citation>
    <scope>NUCLEOTIDE SEQUENCE [LARGE SCALE GENOMIC DNA]</scope>
    <source>
        <strain evidence="4 5">CAU 1616</strain>
    </source>
</reference>
<dbReference type="EMBL" id="JARHUD010000005">
    <property type="protein sequence ID" value="MDF2096379.1"/>
    <property type="molecule type" value="Genomic_DNA"/>
</dbReference>
<dbReference type="InterPro" id="IPR016047">
    <property type="entry name" value="M23ase_b-sheet_dom"/>
</dbReference>
<evidence type="ECO:0000256" key="1">
    <source>
        <dbReference type="ARBA" id="ARBA00038420"/>
    </source>
</evidence>
<protein>
    <submittedName>
        <fullName evidence="4">LysM peptidoglycan-binding domain-containing M23 family metallopeptidase</fullName>
    </submittedName>
</protein>
<feature type="domain" description="LysM" evidence="3">
    <location>
        <begin position="99"/>
        <end position="143"/>
    </location>
</feature>
<keyword evidence="5" id="KW-1185">Reference proteome</keyword>
<feature type="region of interest" description="Disordered" evidence="2">
    <location>
        <begin position="21"/>
        <end position="101"/>
    </location>
</feature>
<proteinExistence type="inferred from homology"/>
<dbReference type="InterPro" id="IPR011055">
    <property type="entry name" value="Dup_hybrid_motif"/>
</dbReference>
<evidence type="ECO:0000259" key="3">
    <source>
        <dbReference type="PROSITE" id="PS51782"/>
    </source>
</evidence>
<dbReference type="SUPFAM" id="SSF54106">
    <property type="entry name" value="LysM domain"/>
    <property type="match status" value="2"/>
</dbReference>
<name>A0ABT5YN59_9PROT</name>
<evidence type="ECO:0000313" key="5">
    <source>
        <dbReference type="Proteomes" id="UP001215503"/>
    </source>
</evidence>
<evidence type="ECO:0000313" key="4">
    <source>
        <dbReference type="EMBL" id="MDF2096379.1"/>
    </source>
</evidence>
<accession>A0ABT5YN59</accession>
<dbReference type="PANTHER" id="PTHR21666">
    <property type="entry name" value="PEPTIDASE-RELATED"/>
    <property type="match status" value="1"/>
</dbReference>
<comment type="similarity">
    <text evidence="1">Belongs to the E.coli NlpD/Haemophilus LppB family.</text>
</comment>
<dbReference type="SMART" id="SM00257">
    <property type="entry name" value="LysM"/>
    <property type="match status" value="2"/>
</dbReference>
<dbReference type="PROSITE" id="PS51782">
    <property type="entry name" value="LYSM"/>
    <property type="match status" value="2"/>
</dbReference>
<dbReference type="Pfam" id="PF01476">
    <property type="entry name" value="LysM"/>
    <property type="match status" value="2"/>
</dbReference>
<gene>
    <name evidence="4" type="ORF">P2G67_10360</name>
</gene>
<feature type="compositionally biased region" description="Low complexity" evidence="2">
    <location>
        <begin position="56"/>
        <end position="85"/>
    </location>
</feature>
<dbReference type="CDD" id="cd12797">
    <property type="entry name" value="M23_peptidase"/>
    <property type="match status" value="1"/>
</dbReference>